<keyword evidence="4" id="KW-1185">Reference proteome</keyword>
<dbReference type="PANTHER" id="PTHR36919:SF2">
    <property type="entry name" value="BLL6627 PROTEIN"/>
    <property type="match status" value="1"/>
</dbReference>
<gene>
    <name evidence="3" type="ORF">GLV81_04265</name>
</gene>
<dbReference type="EMBL" id="CP046566">
    <property type="protein sequence ID" value="QGW27415.1"/>
    <property type="molecule type" value="Genomic_DNA"/>
</dbReference>
<feature type="signal peptide" evidence="1">
    <location>
        <begin position="1"/>
        <end position="32"/>
    </location>
</feature>
<dbReference type="AlphaFoldDB" id="A0A6I6GGD9"/>
<reference evidence="3 4" key="1">
    <citation type="submission" date="2019-11" db="EMBL/GenBank/DDBJ databases">
        <authorList>
            <person name="Im W.T."/>
        </authorList>
    </citation>
    <scope>NUCLEOTIDE SEQUENCE [LARGE SCALE GENOMIC DNA]</scope>
    <source>
        <strain evidence="3 4">SB-02</strain>
    </source>
</reference>
<evidence type="ECO:0000259" key="2">
    <source>
        <dbReference type="Pfam" id="PF09917"/>
    </source>
</evidence>
<name>A0A6I6GGD9_9BACT</name>
<feature type="domain" description="DUF2147" evidence="2">
    <location>
        <begin position="40"/>
        <end position="155"/>
    </location>
</feature>
<protein>
    <submittedName>
        <fullName evidence="3">DUF2147 domain-containing protein</fullName>
    </submittedName>
</protein>
<dbReference type="InterPro" id="IPR019223">
    <property type="entry name" value="DUF2147"/>
</dbReference>
<organism evidence="3 4">
    <name type="scientific">Phnomibacter ginsenosidimutans</name>
    <dbReference type="NCBI Taxonomy" id="2676868"/>
    <lineage>
        <taxon>Bacteria</taxon>
        <taxon>Pseudomonadati</taxon>
        <taxon>Bacteroidota</taxon>
        <taxon>Chitinophagia</taxon>
        <taxon>Chitinophagales</taxon>
        <taxon>Chitinophagaceae</taxon>
        <taxon>Phnomibacter</taxon>
    </lineage>
</organism>
<keyword evidence="1" id="KW-0732">Signal</keyword>
<sequence length="158" mass="18081">MFAFYIYCSKIFSVMKTMLAFFFCLSSFFAVAQKHPIERTWYNAEKTSKIKIYKAVDGKYYGKIVWLKVPNDPNGKPRTDKENPDENKQQKPLMDLLILTGFALTNDNNVLEGGKVYDPNNGKTYCGKLTLKGNVIDLRGFLCSMSFLGRTSQWTLAE</sequence>
<dbReference type="Pfam" id="PF09917">
    <property type="entry name" value="DUF2147"/>
    <property type="match status" value="1"/>
</dbReference>
<evidence type="ECO:0000313" key="4">
    <source>
        <dbReference type="Proteomes" id="UP000426027"/>
    </source>
</evidence>
<evidence type="ECO:0000256" key="1">
    <source>
        <dbReference type="SAM" id="SignalP"/>
    </source>
</evidence>
<accession>A0A6I6GGD9</accession>
<proteinExistence type="predicted"/>
<feature type="chain" id="PRO_5026119940" evidence="1">
    <location>
        <begin position="33"/>
        <end position="158"/>
    </location>
</feature>
<dbReference type="PANTHER" id="PTHR36919">
    <property type="entry name" value="BLR1215 PROTEIN"/>
    <property type="match status" value="1"/>
</dbReference>
<evidence type="ECO:0000313" key="3">
    <source>
        <dbReference type="EMBL" id="QGW27415.1"/>
    </source>
</evidence>
<dbReference type="KEGG" id="fls:GLV81_04265"/>
<dbReference type="Proteomes" id="UP000426027">
    <property type="component" value="Chromosome"/>
</dbReference>
<dbReference type="Gene3D" id="2.40.128.520">
    <property type="match status" value="1"/>
</dbReference>